<dbReference type="GO" id="GO:0000226">
    <property type="term" value="P:microtubule cytoskeleton organization"/>
    <property type="evidence" value="ECO:0007669"/>
    <property type="project" value="InterPro"/>
</dbReference>
<protein>
    <submittedName>
        <fullName evidence="11">65-kDa microtubule-associated protein 8-like isoform X2</fullName>
    </submittedName>
</protein>
<keyword evidence="9" id="KW-0175">Coiled coil</keyword>
<organism evidence="10 11">
    <name type="scientific">Cucurbita maxima</name>
    <name type="common">Pumpkin</name>
    <name type="synonym">Winter squash</name>
    <dbReference type="NCBI Taxonomy" id="3661"/>
    <lineage>
        <taxon>Eukaryota</taxon>
        <taxon>Viridiplantae</taxon>
        <taxon>Streptophyta</taxon>
        <taxon>Embryophyta</taxon>
        <taxon>Tracheophyta</taxon>
        <taxon>Spermatophyta</taxon>
        <taxon>Magnoliopsida</taxon>
        <taxon>eudicotyledons</taxon>
        <taxon>Gunneridae</taxon>
        <taxon>Pentapetalae</taxon>
        <taxon>rosids</taxon>
        <taxon>fabids</taxon>
        <taxon>Cucurbitales</taxon>
        <taxon>Cucurbitaceae</taxon>
        <taxon>Cucurbiteae</taxon>
        <taxon>Cucurbita</taxon>
    </lineage>
</organism>
<keyword evidence="10" id="KW-1185">Reference proteome</keyword>
<proteinExistence type="inferred from homology"/>
<evidence type="ECO:0000256" key="9">
    <source>
        <dbReference type="SAM" id="Coils"/>
    </source>
</evidence>
<name>A0A6J1KQ37_CUCMA</name>
<comment type="similarity">
    <text evidence="3">Belongs to the MAP65/ASE1 family.</text>
</comment>
<evidence type="ECO:0000313" key="10">
    <source>
        <dbReference type="Proteomes" id="UP000504608"/>
    </source>
</evidence>
<keyword evidence="4" id="KW-0963">Cytoplasm</keyword>
<reference evidence="11" key="1">
    <citation type="submission" date="2025-08" db="UniProtKB">
        <authorList>
            <consortium name="RefSeq"/>
        </authorList>
    </citation>
    <scope>IDENTIFICATION</scope>
    <source>
        <tissue evidence="11">Young leaves</tissue>
    </source>
</reference>
<dbReference type="InterPro" id="IPR007145">
    <property type="entry name" value="MAP65_Ase1_PRC1"/>
</dbReference>
<keyword evidence="5" id="KW-0597">Phosphoprotein</keyword>
<feature type="coiled-coil region" evidence="9">
    <location>
        <begin position="224"/>
        <end position="251"/>
    </location>
</feature>
<dbReference type="FunFam" id="1.20.58.1520:FF:000002">
    <property type="entry name" value="65-kDa microtubule-associated protein 6"/>
    <property type="match status" value="1"/>
</dbReference>
<feature type="coiled-coil region" evidence="9">
    <location>
        <begin position="159"/>
        <end position="186"/>
    </location>
</feature>
<evidence type="ECO:0000256" key="7">
    <source>
        <dbReference type="ARBA" id="ARBA00023212"/>
    </source>
</evidence>
<dbReference type="Pfam" id="PF03999">
    <property type="entry name" value="MAP65_ASE1"/>
    <property type="match status" value="1"/>
</dbReference>
<evidence type="ECO:0000256" key="3">
    <source>
        <dbReference type="ARBA" id="ARBA00006187"/>
    </source>
</evidence>
<evidence type="ECO:0000256" key="5">
    <source>
        <dbReference type="ARBA" id="ARBA00022553"/>
    </source>
</evidence>
<dbReference type="PANTHER" id="PTHR19321:SF3">
    <property type="entry name" value="65-KDA MICROTUBULE-ASSOCIATED PROTEIN 8"/>
    <property type="match status" value="1"/>
</dbReference>
<dbReference type="GO" id="GO:0005737">
    <property type="term" value="C:cytoplasm"/>
    <property type="evidence" value="ECO:0007669"/>
    <property type="project" value="TreeGrafter"/>
</dbReference>
<evidence type="ECO:0000256" key="1">
    <source>
        <dbReference type="ARBA" id="ARBA00004123"/>
    </source>
</evidence>
<evidence type="ECO:0000256" key="4">
    <source>
        <dbReference type="ARBA" id="ARBA00022490"/>
    </source>
</evidence>
<dbReference type="RefSeq" id="XP_023002840.1">
    <property type="nucleotide sequence ID" value="XM_023147072.1"/>
</dbReference>
<evidence type="ECO:0000256" key="8">
    <source>
        <dbReference type="ARBA" id="ARBA00023242"/>
    </source>
</evidence>
<evidence type="ECO:0000313" key="11">
    <source>
        <dbReference type="RefSeq" id="XP_023002840.1"/>
    </source>
</evidence>
<accession>A0A6J1KQ37</accession>
<gene>
    <name evidence="11" type="primary">LOC111496583</name>
</gene>
<dbReference type="Proteomes" id="UP000504608">
    <property type="component" value="Unplaced"/>
</dbReference>
<keyword evidence="7" id="KW-0206">Cytoskeleton</keyword>
<sequence>MASFQTPIGMRSSTMLETSCGYLLKELQMIWDEVGEDQFDREKVLLDLEQECLEVYRKKVDGANVSRSRLHQELAEAEAEFTHLLLSLGECSLPGRPEKMAGTLKEQLDSITPALREMRLRKEERMKQFRDVQGQILKISAEIVNENDDSTPIVIVNENDLSLKKLEEYQNELQRLHSEKNERLQRVEKYIDTVHKLSATLGIDASTIITKIHPSLDEPFGRSKNISDSILEKLKRTVESLKEEKQQRLEKLHSLGKALTNLWDLMDSPYGDRRLFSHVIRLLSVSSPEISDPGSLALYIIEQAEAEVKRLDQLKASMMKELFIKKQKELEDICNKSHMEIPSRLEMEKIINLINSGEIDHVNLLTSMDEQILRAKEEASSRKTIMEKVEKWMLACDEERWLEEYSMDQSRYSVSRGAHKNLRRAERARITVNKIPALVELLLAKTKSWEAERSKVFLYDEVPLLAMLEEYNALRQEKEEEKMRLREKKKFQTQVAIEPENIYGSRPSTSSRRLSNASINGGYSNAITLNRRLSLGIQQLGSNSTNSANVGTSFMKEGKTSPEQHTPLRHNLVSQIRDETASVVSTFSGPISP</sequence>
<comment type="subcellular location">
    <subcellularLocation>
        <location evidence="2">Cytoplasm</location>
        <location evidence="2">Cytoskeleton</location>
    </subcellularLocation>
    <subcellularLocation>
        <location evidence="1">Nucleus</location>
    </subcellularLocation>
</comment>
<dbReference type="GO" id="GO:0005874">
    <property type="term" value="C:microtubule"/>
    <property type="evidence" value="ECO:0007669"/>
    <property type="project" value="UniProtKB-KW"/>
</dbReference>
<dbReference type="Gene3D" id="1.20.58.1520">
    <property type="match status" value="1"/>
</dbReference>
<keyword evidence="6" id="KW-0493">Microtubule</keyword>
<dbReference type="PANTHER" id="PTHR19321">
    <property type="entry name" value="PROTEIN REGULATOR OF CYTOKINESIS 1 PRC1-RELATED"/>
    <property type="match status" value="1"/>
</dbReference>
<keyword evidence="8" id="KW-0539">Nucleus</keyword>
<dbReference type="AlphaFoldDB" id="A0A6J1KQ37"/>
<dbReference type="GO" id="GO:0005819">
    <property type="term" value="C:spindle"/>
    <property type="evidence" value="ECO:0007669"/>
    <property type="project" value="TreeGrafter"/>
</dbReference>
<evidence type="ECO:0000256" key="6">
    <source>
        <dbReference type="ARBA" id="ARBA00022701"/>
    </source>
</evidence>
<evidence type="ECO:0000256" key="2">
    <source>
        <dbReference type="ARBA" id="ARBA00004245"/>
    </source>
</evidence>
<feature type="coiled-coil region" evidence="9">
    <location>
        <begin position="464"/>
        <end position="495"/>
    </location>
</feature>
<dbReference type="GO" id="GO:0008017">
    <property type="term" value="F:microtubule binding"/>
    <property type="evidence" value="ECO:0007669"/>
    <property type="project" value="InterPro"/>
</dbReference>
<dbReference type="GO" id="GO:0005634">
    <property type="term" value="C:nucleus"/>
    <property type="evidence" value="ECO:0007669"/>
    <property type="project" value="UniProtKB-SubCell"/>
</dbReference>
<dbReference type="GeneID" id="111496583"/>